<evidence type="ECO:0000259" key="5">
    <source>
        <dbReference type="Pfam" id="PF13458"/>
    </source>
</evidence>
<dbReference type="PROSITE" id="PS51257">
    <property type="entry name" value="PROKAR_LIPOPROTEIN"/>
    <property type="match status" value="1"/>
</dbReference>
<evidence type="ECO:0000256" key="3">
    <source>
        <dbReference type="SAM" id="MobiDB-lite"/>
    </source>
</evidence>
<keyword evidence="2 4" id="KW-0732">Signal</keyword>
<dbReference type="STRING" id="587909.SAMN05421810_101873"/>
<feature type="signal peptide" evidence="4">
    <location>
        <begin position="1"/>
        <end position="22"/>
    </location>
</feature>
<dbReference type="RefSeq" id="WP_092528092.1">
    <property type="nucleotide sequence ID" value="NZ_FOWW01000001.1"/>
</dbReference>
<protein>
    <submittedName>
        <fullName evidence="6">ABC-type branched-chain amino acid transport system, substrate-binding protein</fullName>
    </submittedName>
</protein>
<evidence type="ECO:0000313" key="7">
    <source>
        <dbReference type="Proteomes" id="UP000198727"/>
    </source>
</evidence>
<dbReference type="SUPFAM" id="SSF53822">
    <property type="entry name" value="Periplasmic binding protein-like I"/>
    <property type="match status" value="1"/>
</dbReference>
<dbReference type="InterPro" id="IPR028081">
    <property type="entry name" value="Leu-bd"/>
</dbReference>
<dbReference type="InterPro" id="IPR028082">
    <property type="entry name" value="Peripla_BP_I"/>
</dbReference>
<evidence type="ECO:0000256" key="1">
    <source>
        <dbReference type="ARBA" id="ARBA00010062"/>
    </source>
</evidence>
<gene>
    <name evidence="6" type="ORF">SAMN05421810_101873</name>
</gene>
<feature type="domain" description="Leucine-binding protein" evidence="5">
    <location>
        <begin position="45"/>
        <end position="400"/>
    </location>
</feature>
<comment type="similarity">
    <text evidence="1">Belongs to the leucine-binding protein family.</text>
</comment>
<dbReference type="Gene3D" id="3.40.50.2300">
    <property type="match status" value="2"/>
</dbReference>
<dbReference type="AlphaFoldDB" id="A0A1I5MCD9"/>
<feature type="region of interest" description="Disordered" evidence="3">
    <location>
        <begin position="420"/>
        <end position="444"/>
    </location>
</feature>
<dbReference type="PANTHER" id="PTHR47235">
    <property type="entry name" value="BLR6548 PROTEIN"/>
    <property type="match status" value="1"/>
</dbReference>
<keyword evidence="7" id="KW-1185">Reference proteome</keyword>
<dbReference type="OrthoDB" id="26870at2"/>
<accession>A0A1I5MCD9</accession>
<dbReference type="EMBL" id="FOWW01000001">
    <property type="protein sequence ID" value="SFP07254.1"/>
    <property type="molecule type" value="Genomic_DNA"/>
</dbReference>
<dbReference type="CDD" id="cd06343">
    <property type="entry name" value="PBP1_ABC_ligand_binding-like"/>
    <property type="match status" value="1"/>
</dbReference>
<feature type="compositionally biased region" description="Low complexity" evidence="3">
    <location>
        <begin position="428"/>
        <end position="437"/>
    </location>
</feature>
<dbReference type="PANTHER" id="PTHR47235:SF1">
    <property type="entry name" value="BLR6548 PROTEIN"/>
    <property type="match status" value="1"/>
</dbReference>
<reference evidence="7" key="1">
    <citation type="submission" date="2016-10" db="EMBL/GenBank/DDBJ databases">
        <authorList>
            <person name="Varghese N."/>
            <person name="Submissions S."/>
        </authorList>
    </citation>
    <scope>NUCLEOTIDE SEQUENCE [LARGE SCALE GENOMIC DNA]</scope>
    <source>
        <strain evidence="7">CGMCC 4.5579</strain>
    </source>
</reference>
<dbReference type="Pfam" id="PF13458">
    <property type="entry name" value="Peripla_BP_6"/>
    <property type="match status" value="1"/>
</dbReference>
<organism evidence="6 7">
    <name type="scientific">Amycolatopsis arida</name>
    <dbReference type="NCBI Taxonomy" id="587909"/>
    <lineage>
        <taxon>Bacteria</taxon>
        <taxon>Bacillati</taxon>
        <taxon>Actinomycetota</taxon>
        <taxon>Actinomycetes</taxon>
        <taxon>Pseudonocardiales</taxon>
        <taxon>Pseudonocardiaceae</taxon>
        <taxon>Amycolatopsis</taxon>
    </lineage>
</organism>
<evidence type="ECO:0000256" key="2">
    <source>
        <dbReference type="ARBA" id="ARBA00022729"/>
    </source>
</evidence>
<name>A0A1I5MCD9_9PSEU</name>
<evidence type="ECO:0000313" key="6">
    <source>
        <dbReference type="EMBL" id="SFP07254.1"/>
    </source>
</evidence>
<evidence type="ECO:0000256" key="4">
    <source>
        <dbReference type="SAM" id="SignalP"/>
    </source>
</evidence>
<dbReference type="Proteomes" id="UP000198727">
    <property type="component" value="Unassembled WGS sequence"/>
</dbReference>
<proteinExistence type="inferred from homology"/>
<feature type="chain" id="PRO_5039625243" evidence="4">
    <location>
        <begin position="23"/>
        <end position="444"/>
    </location>
</feature>
<sequence>MTRWHGRVAPIMVALTTAALVAACGAGGRPDDGGGAAATGITEDTVRIGGHFPLTGVAAPGYSEIPSGHKAYYDYVNANGGVHGRTIEFIVRDDAYNPTNTSQVTNELVLSDQIFAMVGGLGTPTHSAVVDFLNGERVPDLLVSSGSLQWGDAPGAKPFTFGWQPDYEIEGKIIGRWVRENLPDARVGLFLQDDDFGRDGEQGVRRYLDDQIVEVTRYTSGNTDVAPQIAALQAAGVDLVLGFNTPSYTALTQLASLKTNFEPRWFYSNVGSDPALVGSLLARFSEGAVRDGASLLDDVLTTEYIPGVDAPDDPWMRLWRQVWDTHGAEGELTNYRVFGMSQAYTFVQALQAAGPNPTREGIVEALEKVGGGFSGPALAPFRYSADSHLGISGMQVIELHGGVGQELTPVLVTDIGDAPIREDDSAADDAPPGDGIPDVPPAVG</sequence>